<proteinExistence type="predicted"/>
<dbReference type="InterPro" id="IPR011050">
    <property type="entry name" value="Pectin_lyase_fold/virulence"/>
</dbReference>
<evidence type="ECO:0000313" key="2">
    <source>
        <dbReference type="EMBL" id="AWN43336.1"/>
    </source>
</evidence>
<dbReference type="EMBL" id="CP029550">
    <property type="protein sequence ID" value="AWN43336.1"/>
    <property type="molecule type" value="Genomic_DNA"/>
</dbReference>
<dbReference type="InterPro" id="IPR024535">
    <property type="entry name" value="RHGA/B-epi-like_pectate_lyase"/>
</dbReference>
<dbReference type="OrthoDB" id="209963at2"/>
<dbReference type="SUPFAM" id="SSF51126">
    <property type="entry name" value="Pectin lyase-like"/>
    <property type="match status" value="1"/>
</dbReference>
<feature type="domain" description="Rhamnogalacturonase A/B/Epimerase-like pectate lyase" evidence="1">
    <location>
        <begin position="11"/>
        <end position="72"/>
    </location>
</feature>
<accession>A0A2U8WDE6</accession>
<dbReference type="AlphaFoldDB" id="A0A2U8WDE6"/>
<dbReference type="RefSeq" id="WP_109894041.1">
    <property type="nucleotide sequence ID" value="NZ_CP029550.1"/>
</dbReference>
<protein>
    <recommendedName>
        <fullName evidence="1">Rhamnogalacturonase A/B/Epimerase-like pectate lyase domain-containing protein</fullName>
    </recommendedName>
</protein>
<dbReference type="Pfam" id="PF12708">
    <property type="entry name" value="Pect-lyase_RHGA_epim"/>
    <property type="match status" value="1"/>
</dbReference>
<evidence type="ECO:0000313" key="3">
    <source>
        <dbReference type="Proteomes" id="UP000245926"/>
    </source>
</evidence>
<dbReference type="Proteomes" id="UP000245926">
    <property type="component" value="Chromosome"/>
</dbReference>
<dbReference type="Gene3D" id="2.160.20.10">
    <property type="entry name" value="Single-stranded right-handed beta-helix, Pectin lyase-like"/>
    <property type="match status" value="1"/>
</dbReference>
<gene>
    <name evidence="2" type="ORF">DK389_26050</name>
</gene>
<keyword evidence="3" id="KW-1185">Reference proteome</keyword>
<dbReference type="KEGG" id="mets:DK389_26050"/>
<name>A0A2U8WDE6_9HYPH</name>
<evidence type="ECO:0000259" key="1">
    <source>
        <dbReference type="Pfam" id="PF12708"/>
    </source>
</evidence>
<organism evidence="2 3">
    <name type="scientific">Methylobacterium durans</name>
    <dbReference type="NCBI Taxonomy" id="2202825"/>
    <lineage>
        <taxon>Bacteria</taxon>
        <taxon>Pseudomonadati</taxon>
        <taxon>Pseudomonadota</taxon>
        <taxon>Alphaproteobacteria</taxon>
        <taxon>Hyphomicrobiales</taxon>
        <taxon>Methylobacteriaceae</taxon>
        <taxon>Methylobacterium</taxon>
    </lineage>
</organism>
<reference evidence="3" key="1">
    <citation type="submission" date="2018-05" db="EMBL/GenBank/DDBJ databases">
        <title>Complete Genome Sequence of Methylobacterium sp. 17SD2-17.</title>
        <authorList>
            <person name="Srinivasan S."/>
        </authorList>
    </citation>
    <scope>NUCLEOTIDE SEQUENCE [LARGE SCALE GENOMIC DNA]</scope>
    <source>
        <strain evidence="3">17SD2-17</strain>
    </source>
</reference>
<sequence length="88" mass="9031">MHTHNASEYPSIQAAIDAAEGNSNGGAVYIPAGVYHLENTLRISNSGLSIFGDGPDSTIHANAKLTASGSKADRWTATASRATTCPAT</sequence>
<dbReference type="InterPro" id="IPR012334">
    <property type="entry name" value="Pectin_lyas_fold"/>
</dbReference>